<dbReference type="Proteomes" id="UP000009011">
    <property type="component" value="Chromosome"/>
</dbReference>
<dbReference type="STRING" id="1191523.MROS_0119"/>
<dbReference type="EMBL" id="CP003557">
    <property type="protein sequence ID" value="AFN73363.1"/>
    <property type="molecule type" value="Genomic_DNA"/>
</dbReference>
<dbReference type="eggNOG" id="COG1503">
    <property type="taxonomic scope" value="Bacteria"/>
</dbReference>
<dbReference type="KEGG" id="mro:MROS_0119"/>
<name>I6ZWC0_MELRP</name>
<dbReference type="SUPFAM" id="SSF55315">
    <property type="entry name" value="L30e-like"/>
    <property type="match status" value="1"/>
</dbReference>
<evidence type="ECO:0000313" key="2">
    <source>
        <dbReference type="Proteomes" id="UP000009011"/>
    </source>
</evidence>
<organism evidence="1 2">
    <name type="scientific">Melioribacter roseus (strain DSM 23840 / JCM 17771 / VKM B-2668 / P3M-2)</name>
    <dbReference type="NCBI Taxonomy" id="1191523"/>
    <lineage>
        <taxon>Bacteria</taxon>
        <taxon>Pseudomonadati</taxon>
        <taxon>Ignavibacteriota</taxon>
        <taxon>Ignavibacteria</taxon>
        <taxon>Ignavibacteriales</taxon>
        <taxon>Melioribacteraceae</taxon>
        <taxon>Melioribacter</taxon>
    </lineage>
</organism>
<sequence>MLQIESRLNELREWIETADADILTIYADVNPANPENAGRSWLKRIKNALQELPEIRDSQGKRDEPLYDLVMELLEQEKPEARTLALFAYRDKNKKLRAERLDLQIDLPIVNLANGRVDVRYGDPYLTPLLFAVDEYERTGILIMKPDGWKFYEVFLGEAREVEEIFGDTPGEDWNLIAKSNERISTEMNYRAANPGGRFDKLSPKDRASARTDAWLNKYYNKLARALSRTVDSLPIERLALVGEKWQTSHFETYLTRRLQNRIVARIPLWPDSGKLSPNTVWRRVELALIEAERKNEMELLDKLNGNEGLRGIDKVLDALQMGRVQVWILPWSLDINIWRCSEGGFIAASREIAETVCSQPEEVPLREYVLRLAAEYGSDLEFVRGKAEERLLKEMGGMAALPRW</sequence>
<accession>I6ZWC0</accession>
<dbReference type="AlphaFoldDB" id="I6ZWC0"/>
<dbReference type="HOGENOM" id="CLU_699866_0_0_10"/>
<dbReference type="RefSeq" id="WP_014854800.1">
    <property type="nucleotide sequence ID" value="NC_018178.1"/>
</dbReference>
<dbReference type="Pfam" id="PF18854">
    <property type="entry name" value="baeRF_family10"/>
    <property type="match status" value="1"/>
</dbReference>
<proteinExistence type="predicted"/>
<protein>
    <submittedName>
        <fullName evidence="1">Uncharacterized protein</fullName>
    </submittedName>
</protein>
<reference evidence="1 2" key="1">
    <citation type="journal article" date="2013" name="PLoS ONE">
        <title>Genomic analysis of Melioribacter roseus, facultatively anaerobic organotrophic bacterium representing a novel deep lineage within Bacteriodetes/Chlorobi group.</title>
        <authorList>
            <person name="Kadnikov V.V."/>
            <person name="Mardanov A.V."/>
            <person name="Podosokorskaya O.A."/>
            <person name="Gavrilov S.N."/>
            <person name="Kublanov I.V."/>
            <person name="Beletsky A.V."/>
            <person name="Bonch-Osmolovskaya E.A."/>
            <person name="Ravin N.V."/>
        </authorList>
    </citation>
    <scope>NUCLEOTIDE SEQUENCE [LARGE SCALE GENOMIC DNA]</scope>
    <source>
        <strain evidence="2">JCM 17771 / P3M-2</strain>
    </source>
</reference>
<dbReference type="OrthoDB" id="5241360at2"/>
<keyword evidence="2" id="KW-1185">Reference proteome</keyword>
<dbReference type="PATRIC" id="fig|1191523.3.peg.122"/>
<gene>
    <name evidence="1" type="ordered locus">MROS_0119</name>
</gene>
<dbReference type="InterPro" id="IPR041202">
    <property type="entry name" value="BaeRF_family10"/>
</dbReference>
<dbReference type="InterPro" id="IPR029064">
    <property type="entry name" value="Ribosomal_eL30-like_sf"/>
</dbReference>
<dbReference type="Gene3D" id="3.30.1330.30">
    <property type="match status" value="1"/>
</dbReference>
<evidence type="ECO:0000313" key="1">
    <source>
        <dbReference type="EMBL" id="AFN73363.1"/>
    </source>
</evidence>